<dbReference type="InterPro" id="IPR014729">
    <property type="entry name" value="Rossmann-like_a/b/a_fold"/>
</dbReference>
<dbReference type="EMBL" id="PDPS01000020">
    <property type="protein sequence ID" value="PID59166.1"/>
    <property type="molecule type" value="Genomic_DNA"/>
</dbReference>
<dbReference type="Proteomes" id="UP000229740">
    <property type="component" value="Unassembled WGS sequence"/>
</dbReference>
<dbReference type="AlphaFoldDB" id="A0A2G6EAP9"/>
<dbReference type="PANTHER" id="PTHR43169:SF3">
    <property type="entry name" value="ATPASE, PP-LOOP SUPERFAMILY-RELATED"/>
    <property type="match status" value="1"/>
</dbReference>
<comment type="caution">
    <text evidence="1">The sequence shown here is derived from an EMBL/GenBank/DDBJ whole genome shotgun (WGS) entry which is preliminary data.</text>
</comment>
<dbReference type="SUPFAM" id="SSF52402">
    <property type="entry name" value="Adenine nucleotide alpha hydrolases-like"/>
    <property type="match status" value="1"/>
</dbReference>
<evidence type="ECO:0000313" key="2">
    <source>
        <dbReference type="Proteomes" id="UP000229740"/>
    </source>
</evidence>
<dbReference type="InterPro" id="IPR052188">
    <property type="entry name" value="Ni-pincer_cofactor_biosynth"/>
</dbReference>
<evidence type="ECO:0000313" key="1">
    <source>
        <dbReference type="EMBL" id="PID59166.1"/>
    </source>
</evidence>
<organism evidence="1 2">
    <name type="scientific">candidate division KSB3 bacterium</name>
    <dbReference type="NCBI Taxonomy" id="2044937"/>
    <lineage>
        <taxon>Bacteria</taxon>
        <taxon>candidate division KSB3</taxon>
    </lineage>
</organism>
<sequence length="323" mass="37202">MPEVDNRIKMDEHGVCQLCHKHKSLQIPKAVQSKYNLDALLKKVDTYKTATAGGYDCAVAISGGKDSIMVLYLAKELLHLRPLGVFIDNGFMTSELYQNAINAADSLGVDLVMFKTDLFKQVFKYILLTKQPFYYCRLCHALIAKLVHDVANLHGITLILGGFTKGQDFLKLPELFWIFKITDDFVTNELSQESTFQEITEMFPNLAKYFSDRYSHIHEISPFWYVEWNEKEIIQTISDKAGFKVPTLSWPDRSSNCLFNFVSQHLAVRHFGYSQHEPELSTLVRKNEMSRERALDIVNTPITQSHLDMVLDRMDLTYKDIIE</sequence>
<name>A0A2G6EAP9_9BACT</name>
<gene>
    <name evidence="1" type="ORF">CSB45_01835</name>
</gene>
<accession>A0A2G6EAP9</accession>
<dbReference type="PANTHER" id="PTHR43169">
    <property type="entry name" value="EXSB FAMILY PROTEIN"/>
    <property type="match status" value="1"/>
</dbReference>
<protein>
    <submittedName>
        <fullName evidence="1">Phosphoadenosine phosphosulfate reductase</fullName>
    </submittedName>
</protein>
<reference evidence="1 2" key="1">
    <citation type="submission" date="2017-10" db="EMBL/GenBank/DDBJ databases">
        <title>Novel microbial diversity and functional potential in the marine mammal oral microbiome.</title>
        <authorList>
            <person name="Dudek N.K."/>
            <person name="Sun C.L."/>
            <person name="Burstein D."/>
            <person name="Kantor R.S."/>
            <person name="Aliaga Goltsman D.S."/>
            <person name="Bik E.M."/>
            <person name="Thomas B.C."/>
            <person name="Banfield J.F."/>
            <person name="Relman D.A."/>
        </authorList>
    </citation>
    <scope>NUCLEOTIDE SEQUENCE [LARGE SCALE GENOMIC DNA]</scope>
    <source>
        <strain evidence="1">DOLZORAL124_49_17</strain>
    </source>
</reference>
<proteinExistence type="predicted"/>
<dbReference type="Gene3D" id="3.40.50.620">
    <property type="entry name" value="HUPs"/>
    <property type="match status" value="1"/>
</dbReference>